<proteinExistence type="predicted"/>
<protein>
    <submittedName>
        <fullName evidence="1">Uncharacterized protein</fullName>
    </submittedName>
</protein>
<reference evidence="1" key="1">
    <citation type="journal article" date="2020" name="Nature">
        <title>Giant virus diversity and host interactions through global metagenomics.</title>
        <authorList>
            <person name="Schulz F."/>
            <person name="Roux S."/>
            <person name="Paez-Espino D."/>
            <person name="Jungbluth S."/>
            <person name="Walsh D.A."/>
            <person name="Denef V.J."/>
            <person name="McMahon K.D."/>
            <person name="Konstantinidis K.T."/>
            <person name="Eloe-Fadrosh E.A."/>
            <person name="Kyrpides N.C."/>
            <person name="Woyke T."/>
        </authorList>
    </citation>
    <scope>NUCLEOTIDE SEQUENCE</scope>
    <source>
        <strain evidence="1">GVMAG-S-1102244-55</strain>
    </source>
</reference>
<organism evidence="1">
    <name type="scientific">viral metagenome</name>
    <dbReference type="NCBI Taxonomy" id="1070528"/>
    <lineage>
        <taxon>unclassified sequences</taxon>
        <taxon>metagenomes</taxon>
        <taxon>organismal metagenomes</taxon>
    </lineage>
</organism>
<dbReference type="AlphaFoldDB" id="A0A6C0KCI0"/>
<dbReference type="EMBL" id="MN740847">
    <property type="protein sequence ID" value="QHU14796.1"/>
    <property type="molecule type" value="Genomic_DNA"/>
</dbReference>
<evidence type="ECO:0000313" key="1">
    <source>
        <dbReference type="EMBL" id="QHU14796.1"/>
    </source>
</evidence>
<name>A0A6C0KCI0_9ZZZZ</name>
<sequence>MDKNDRYNGAISLIKSQTNYTEEQAKSKLEEWNGNYMNVIKEYLNPNFRNKKKKPEKKSVNEKMMFEIRNFMDTAAKEFKQRKSQEEEKQKYLKTVYNNFLAAKAQYPMCVYSPPNVLSCKTECPNPMCPGELLPNKTYTKMC</sequence>
<accession>A0A6C0KCI0</accession>